<dbReference type="GO" id="GO:0005829">
    <property type="term" value="C:cytosol"/>
    <property type="evidence" value="ECO:0007669"/>
    <property type="project" value="TreeGrafter"/>
</dbReference>
<keyword evidence="1 5" id="KW-0806">Transcription termination</keyword>
<dbReference type="CDD" id="cd06091">
    <property type="entry name" value="KOW_NusG"/>
    <property type="match status" value="1"/>
</dbReference>
<feature type="domain" description="NusG-like N-terminal" evidence="8">
    <location>
        <begin position="42"/>
        <end position="153"/>
    </location>
</feature>
<name>A0A060RJQ6_9STRE</name>
<dbReference type="SMART" id="SM00738">
    <property type="entry name" value="NGN"/>
    <property type="match status" value="1"/>
</dbReference>
<reference evidence="10 11" key="2">
    <citation type="submission" date="2014-05" db="EMBL/GenBank/DDBJ databases">
        <title>Genome sequence of Streptococcus gallolyticus.</title>
        <authorList>
            <person name="Del Campo R."/>
        </authorList>
    </citation>
    <scope>NUCLEOTIDE SEQUENCE [LARGE SCALE GENOMIC DNA]</scope>
    <source>
        <strain evidence="10 11">LMG17956</strain>
    </source>
</reference>
<dbReference type="InterPro" id="IPR005824">
    <property type="entry name" value="KOW"/>
</dbReference>
<dbReference type="Gene3D" id="2.30.30.30">
    <property type="match status" value="1"/>
</dbReference>
<dbReference type="HAMAP" id="MF_00948">
    <property type="entry name" value="NusG"/>
    <property type="match status" value="1"/>
</dbReference>
<dbReference type="InterPro" id="IPR014722">
    <property type="entry name" value="Rib_uL2_dom2"/>
</dbReference>
<comment type="similarity">
    <text evidence="5 7">Belongs to the NusG family.</text>
</comment>
<feature type="domain" description="KOW" evidence="9">
    <location>
        <begin position="163"/>
        <end position="190"/>
    </location>
</feature>
<evidence type="ECO:0000259" key="8">
    <source>
        <dbReference type="SMART" id="SM00738"/>
    </source>
</evidence>
<dbReference type="PRINTS" id="PR00338">
    <property type="entry name" value="NUSGTNSCPFCT"/>
</dbReference>
<dbReference type="SUPFAM" id="SSF82679">
    <property type="entry name" value="N-utilization substance G protein NusG, N-terminal domain"/>
    <property type="match status" value="1"/>
</dbReference>
<dbReference type="GO" id="GO:0003735">
    <property type="term" value="F:structural constituent of ribosome"/>
    <property type="evidence" value="ECO:0007669"/>
    <property type="project" value="InterPro"/>
</dbReference>
<proteinExistence type="inferred from homology"/>
<dbReference type="InterPro" id="IPR008991">
    <property type="entry name" value="Translation_prot_SH3-like_sf"/>
</dbReference>
<dbReference type="NCBIfam" id="TIGR00922">
    <property type="entry name" value="nusG"/>
    <property type="match status" value="1"/>
</dbReference>
<dbReference type="GO" id="GO:0032784">
    <property type="term" value="P:regulation of DNA-templated transcription elongation"/>
    <property type="evidence" value="ECO:0007669"/>
    <property type="project" value="InterPro"/>
</dbReference>
<dbReference type="InterPro" id="IPR006645">
    <property type="entry name" value="NGN-like_dom"/>
</dbReference>
<evidence type="ECO:0000256" key="1">
    <source>
        <dbReference type="ARBA" id="ARBA00022472"/>
    </source>
</evidence>
<dbReference type="PANTHER" id="PTHR30265:SF2">
    <property type="entry name" value="TRANSCRIPTION TERMINATION_ANTITERMINATION PROTEIN NUSG"/>
    <property type="match status" value="1"/>
</dbReference>
<evidence type="ECO:0000256" key="4">
    <source>
        <dbReference type="ARBA" id="ARBA00023163"/>
    </source>
</evidence>
<dbReference type="SUPFAM" id="SSF50104">
    <property type="entry name" value="Translation proteins SH3-like domain"/>
    <property type="match status" value="1"/>
</dbReference>
<dbReference type="PROSITE" id="PS01108">
    <property type="entry name" value="RIBOSOMAL_L24"/>
    <property type="match status" value="1"/>
</dbReference>
<dbReference type="PANTHER" id="PTHR30265">
    <property type="entry name" value="RHO-INTERACTING TRANSCRIPTION TERMINATION FACTOR NUSG"/>
    <property type="match status" value="1"/>
</dbReference>
<keyword evidence="3 5" id="KW-0805">Transcription regulation</keyword>
<reference evidence="10 11" key="1">
    <citation type="submission" date="2014-02" db="EMBL/GenBank/DDBJ databases">
        <authorList>
            <person name="Manrique M."/>
        </authorList>
    </citation>
    <scope>NUCLEOTIDE SEQUENCE [LARGE SCALE GENOMIC DNA]</scope>
    <source>
        <strain evidence="10 11">LMG17956</strain>
    </source>
</reference>
<dbReference type="CDD" id="cd09891">
    <property type="entry name" value="NGN_Bact_1"/>
    <property type="match status" value="1"/>
</dbReference>
<dbReference type="Pfam" id="PF02357">
    <property type="entry name" value="NusG"/>
    <property type="match status" value="1"/>
</dbReference>
<dbReference type="GO" id="GO:0031564">
    <property type="term" value="P:transcription antitermination"/>
    <property type="evidence" value="ECO:0007669"/>
    <property type="project" value="UniProtKB-UniRule"/>
</dbReference>
<keyword evidence="2 5" id="KW-0889">Transcription antitermination</keyword>
<dbReference type="GO" id="GO:0005840">
    <property type="term" value="C:ribosome"/>
    <property type="evidence" value="ECO:0007669"/>
    <property type="project" value="InterPro"/>
</dbReference>
<evidence type="ECO:0000256" key="6">
    <source>
        <dbReference type="NCBIfam" id="TIGR00922"/>
    </source>
</evidence>
<dbReference type="Pfam" id="PF00467">
    <property type="entry name" value="KOW"/>
    <property type="match status" value="1"/>
</dbReference>
<sequence length="215" mass="24829">MYIWQQFVDSVYYFSYNKIKKNTQRALRGFFIMEEIMLDSFDKGWFVLQTYSGYENKVKETLLQRAQTYNMLDNILRVEIPTQTVNVEKNGKVKEVEENRFPGYVLVEMVMTDEAWFVVRNTPNVTGFVGSHGNRSKPTPLLEEEIRSILISMGQTVDVIDTNIKPGDVVQIIDGAFAGQEGRVVEIENNKVKLMINMFGTETQAELELYQIAEL</sequence>
<dbReference type="InterPro" id="IPR001062">
    <property type="entry name" value="Transcrpt_antiterm_NusG"/>
</dbReference>
<evidence type="ECO:0000256" key="5">
    <source>
        <dbReference type="HAMAP-Rule" id="MF_00948"/>
    </source>
</evidence>
<dbReference type="FunFam" id="3.30.70.940:FF:000002">
    <property type="entry name" value="Transcription termination/antitermination protein NusG"/>
    <property type="match status" value="1"/>
</dbReference>
<dbReference type="InterPro" id="IPR036735">
    <property type="entry name" value="NGN_dom_sf"/>
</dbReference>
<dbReference type="GO" id="GO:0006353">
    <property type="term" value="P:DNA-templated transcription termination"/>
    <property type="evidence" value="ECO:0007669"/>
    <property type="project" value="UniProtKB-UniRule"/>
</dbReference>
<evidence type="ECO:0000256" key="7">
    <source>
        <dbReference type="RuleBase" id="RU000538"/>
    </source>
</evidence>
<dbReference type="SMART" id="SM00739">
    <property type="entry name" value="KOW"/>
    <property type="match status" value="1"/>
</dbReference>
<gene>
    <name evidence="5" type="primary">nusG</name>
    <name evidence="10" type="ORF">BN963_SGAL_00462</name>
</gene>
<evidence type="ECO:0000313" key="10">
    <source>
        <dbReference type="EMBL" id="CDO17282.1"/>
    </source>
</evidence>
<accession>A0A060RJQ6</accession>
<dbReference type="Proteomes" id="UP000027584">
    <property type="component" value="Unassembled WGS sequence"/>
</dbReference>
<dbReference type="AlphaFoldDB" id="A0A060RJQ6"/>
<dbReference type="GO" id="GO:0006354">
    <property type="term" value="P:DNA-templated transcription elongation"/>
    <property type="evidence" value="ECO:0007669"/>
    <property type="project" value="UniProtKB-UniRule"/>
</dbReference>
<evidence type="ECO:0000313" key="11">
    <source>
        <dbReference type="Proteomes" id="UP000027584"/>
    </source>
</evidence>
<dbReference type="InterPro" id="IPR047050">
    <property type="entry name" value="NGN"/>
</dbReference>
<dbReference type="InterPro" id="IPR043425">
    <property type="entry name" value="NusG-like"/>
</dbReference>
<dbReference type="GO" id="GO:0006412">
    <property type="term" value="P:translation"/>
    <property type="evidence" value="ECO:0007669"/>
    <property type="project" value="InterPro"/>
</dbReference>
<evidence type="ECO:0000256" key="2">
    <source>
        <dbReference type="ARBA" id="ARBA00022814"/>
    </source>
</evidence>
<comment type="function">
    <text evidence="5 7">Participates in transcription elongation, termination and antitermination.</text>
</comment>
<evidence type="ECO:0000256" key="3">
    <source>
        <dbReference type="ARBA" id="ARBA00023015"/>
    </source>
</evidence>
<comment type="caution">
    <text evidence="10">The sequence shown here is derived from an EMBL/GenBank/DDBJ whole genome shotgun (WGS) entry which is preliminary data.</text>
</comment>
<keyword evidence="4 5" id="KW-0804">Transcription</keyword>
<evidence type="ECO:0000259" key="9">
    <source>
        <dbReference type="SMART" id="SM00739"/>
    </source>
</evidence>
<protein>
    <recommendedName>
        <fullName evidence="5 6">Transcription termination/antitermination protein NusG</fullName>
    </recommendedName>
</protein>
<dbReference type="EMBL" id="CCBC010000091">
    <property type="protein sequence ID" value="CDO17282.1"/>
    <property type="molecule type" value="Genomic_DNA"/>
</dbReference>
<dbReference type="Gene3D" id="3.30.70.940">
    <property type="entry name" value="NusG, N-terminal domain"/>
    <property type="match status" value="1"/>
</dbReference>
<dbReference type="InterPro" id="IPR005825">
    <property type="entry name" value="Ribosomal_uL24_CS"/>
</dbReference>
<organism evidence="10 11">
    <name type="scientific">Streptococcus gallolyticus</name>
    <dbReference type="NCBI Taxonomy" id="315405"/>
    <lineage>
        <taxon>Bacteria</taxon>
        <taxon>Bacillati</taxon>
        <taxon>Bacillota</taxon>
        <taxon>Bacilli</taxon>
        <taxon>Lactobacillales</taxon>
        <taxon>Streptococcaceae</taxon>
        <taxon>Streptococcus</taxon>
    </lineage>
</organism>